<dbReference type="InParanoid" id="A0A067P1Q5"/>
<protein>
    <submittedName>
        <fullName evidence="1">Uncharacterized protein</fullName>
    </submittedName>
</protein>
<gene>
    <name evidence="1" type="ORF">JAAARDRAFT_201385</name>
</gene>
<evidence type="ECO:0000313" key="1">
    <source>
        <dbReference type="EMBL" id="KDQ48868.1"/>
    </source>
</evidence>
<accession>A0A067P1Q5</accession>
<proteinExistence type="predicted"/>
<name>A0A067P1Q5_9AGAM</name>
<organism evidence="1 2">
    <name type="scientific">Jaapia argillacea MUCL 33604</name>
    <dbReference type="NCBI Taxonomy" id="933084"/>
    <lineage>
        <taxon>Eukaryota</taxon>
        <taxon>Fungi</taxon>
        <taxon>Dikarya</taxon>
        <taxon>Basidiomycota</taxon>
        <taxon>Agaricomycotina</taxon>
        <taxon>Agaricomycetes</taxon>
        <taxon>Agaricomycetidae</taxon>
        <taxon>Jaapiales</taxon>
        <taxon>Jaapiaceae</taxon>
        <taxon>Jaapia</taxon>
    </lineage>
</organism>
<sequence length="250" mass="27268">MVQAIQKEGPQKVTILVDSNEIKAKCRVGADEDVDSDNSGNDGVKEMGEYKNATDLDLQCAKWHKELMHVHNKITPAQCQTWCLVIISAKATIDHPPNSDEFDPEKCKAALHPDRQTPLTPTAGDQFTPFAHAITSVTSLAAAMLGHTTPILPETPTRPCTQHLPIELGSSPPAPSPSHLGHFLTYAQDHLGVCNALSCEDKMAEHSYGPDILHKVPKADLTALKIPAGDVIRLQNGSQKWWKGPDVKRK</sequence>
<dbReference type="EMBL" id="KL198003">
    <property type="protein sequence ID" value="KDQ48868.1"/>
    <property type="molecule type" value="Genomic_DNA"/>
</dbReference>
<dbReference type="Proteomes" id="UP000027265">
    <property type="component" value="Unassembled WGS sequence"/>
</dbReference>
<reference evidence="2" key="1">
    <citation type="journal article" date="2014" name="Proc. Natl. Acad. Sci. U.S.A.">
        <title>Extensive sampling of basidiomycete genomes demonstrates inadequacy of the white-rot/brown-rot paradigm for wood decay fungi.</title>
        <authorList>
            <person name="Riley R."/>
            <person name="Salamov A.A."/>
            <person name="Brown D.W."/>
            <person name="Nagy L.G."/>
            <person name="Floudas D."/>
            <person name="Held B.W."/>
            <person name="Levasseur A."/>
            <person name="Lombard V."/>
            <person name="Morin E."/>
            <person name="Otillar R."/>
            <person name="Lindquist E.A."/>
            <person name="Sun H."/>
            <person name="LaButti K.M."/>
            <person name="Schmutz J."/>
            <person name="Jabbour D."/>
            <person name="Luo H."/>
            <person name="Baker S.E."/>
            <person name="Pisabarro A.G."/>
            <person name="Walton J.D."/>
            <person name="Blanchette R.A."/>
            <person name="Henrissat B."/>
            <person name="Martin F."/>
            <person name="Cullen D."/>
            <person name="Hibbett D.S."/>
            <person name="Grigoriev I.V."/>
        </authorList>
    </citation>
    <scope>NUCLEOTIDE SEQUENCE [LARGE SCALE GENOMIC DNA]</scope>
    <source>
        <strain evidence="2">MUCL 33604</strain>
    </source>
</reference>
<keyword evidence="2" id="KW-1185">Reference proteome</keyword>
<dbReference type="HOGENOM" id="CLU_033557_1_0_1"/>
<dbReference type="OrthoDB" id="3259884at2759"/>
<dbReference type="AlphaFoldDB" id="A0A067P1Q5"/>
<dbReference type="STRING" id="933084.A0A067P1Q5"/>
<evidence type="ECO:0000313" key="2">
    <source>
        <dbReference type="Proteomes" id="UP000027265"/>
    </source>
</evidence>